<accession>A0A9N9FT43</accession>
<proteinExistence type="predicted"/>
<protein>
    <submittedName>
        <fullName evidence="1">11673_t:CDS:1</fullName>
    </submittedName>
</protein>
<evidence type="ECO:0000313" key="2">
    <source>
        <dbReference type="Proteomes" id="UP000789342"/>
    </source>
</evidence>
<dbReference type="AlphaFoldDB" id="A0A9N9FT43"/>
<dbReference type="EMBL" id="CAJVPV010003809">
    <property type="protein sequence ID" value="CAG8560244.1"/>
    <property type="molecule type" value="Genomic_DNA"/>
</dbReference>
<evidence type="ECO:0000313" key="1">
    <source>
        <dbReference type="EMBL" id="CAG8560244.1"/>
    </source>
</evidence>
<comment type="caution">
    <text evidence="1">The sequence shown here is derived from an EMBL/GenBank/DDBJ whole genome shotgun (WGS) entry which is preliminary data.</text>
</comment>
<sequence length="66" mass="7702">GPYERAAFSSHYPQFNGSSFWRWLLDLDRELLSYSVPKECSENNIFIVQCPDPEQGAKSVDDERIY</sequence>
<name>A0A9N9FT43_9GLOM</name>
<keyword evidence="2" id="KW-1185">Reference proteome</keyword>
<dbReference type="Proteomes" id="UP000789342">
    <property type="component" value="Unassembled WGS sequence"/>
</dbReference>
<organism evidence="1 2">
    <name type="scientific">Acaulospora morrowiae</name>
    <dbReference type="NCBI Taxonomy" id="94023"/>
    <lineage>
        <taxon>Eukaryota</taxon>
        <taxon>Fungi</taxon>
        <taxon>Fungi incertae sedis</taxon>
        <taxon>Mucoromycota</taxon>
        <taxon>Glomeromycotina</taxon>
        <taxon>Glomeromycetes</taxon>
        <taxon>Diversisporales</taxon>
        <taxon>Acaulosporaceae</taxon>
        <taxon>Acaulospora</taxon>
    </lineage>
</organism>
<gene>
    <name evidence="1" type="ORF">AMORRO_LOCUS5981</name>
</gene>
<reference evidence="1" key="1">
    <citation type="submission" date="2021-06" db="EMBL/GenBank/DDBJ databases">
        <authorList>
            <person name="Kallberg Y."/>
            <person name="Tangrot J."/>
            <person name="Rosling A."/>
        </authorList>
    </citation>
    <scope>NUCLEOTIDE SEQUENCE</scope>
    <source>
        <strain evidence="1">CL551</strain>
    </source>
</reference>
<feature type="non-terminal residue" evidence="1">
    <location>
        <position position="1"/>
    </location>
</feature>